<feature type="binding site" evidence="9">
    <location>
        <position position="291"/>
    </location>
    <ligand>
        <name>substrate</name>
    </ligand>
</feature>
<evidence type="ECO:0000256" key="6">
    <source>
        <dbReference type="ARBA" id="ARBA00023002"/>
    </source>
</evidence>
<dbReference type="PANTHER" id="PTHR13914:SF0">
    <property type="entry name" value="PROLINE DEHYDROGENASE 1, MITOCHONDRIAL"/>
    <property type="match status" value="1"/>
</dbReference>
<sequence length="312" mass="35510">MDLGTKLFRSVLLTMAGNRAVAAVAQRYGLKLGARRFVAGETLEEVMMEVAKLNRKGISATIDHLGEGIRSMTEAEAFKQEYLKLLDCIQEHKVEAGISLKPTQMGLSLDPDAGFTHIRDIVQRARKHQVFVCIDMENSPYTDSTIGIVQKLHKEGLRNVGTVIQAYLHRSLDDVNQLTNKAVVLRLVKGAYKEPNNIAFRLKRDVDENLKQLIAARLDSGVYTAIASHDAAIIDWTCTYASERRISRQAFEFQMLYGVASPLQERLAKQGYKVRCYVPYGRKWYPYFVRRLAERPANVMFILKNWRVRKKS</sequence>
<keyword evidence="5 10" id="KW-0274">FAD</keyword>
<keyword evidence="13" id="KW-1185">Reference proteome</keyword>
<accession>A0A559K3P0</accession>
<evidence type="ECO:0000256" key="3">
    <source>
        <dbReference type="ARBA" id="ARBA00022630"/>
    </source>
</evidence>
<keyword evidence="3" id="KW-0285">Flavoprotein</keyword>
<dbReference type="OrthoDB" id="9773461at2"/>
<feature type="binding site" evidence="9">
    <location>
        <position position="101"/>
    </location>
    <ligand>
        <name>substrate</name>
    </ligand>
</feature>
<evidence type="ECO:0000256" key="5">
    <source>
        <dbReference type="ARBA" id="ARBA00022827"/>
    </source>
</evidence>
<keyword evidence="4 10" id="KW-0547">Nucleotide-binding</keyword>
<dbReference type="InterPro" id="IPR002872">
    <property type="entry name" value="Proline_DH_dom"/>
</dbReference>
<comment type="pathway">
    <text evidence="1">Amino-acid degradation; L-proline degradation into L-glutamate; L-glutamate from L-proline: step 1/2.</text>
</comment>
<dbReference type="Pfam" id="PF01619">
    <property type="entry name" value="Pro_dh"/>
    <property type="match status" value="1"/>
</dbReference>
<dbReference type="RefSeq" id="WP_144853223.1">
    <property type="nucleotide sequence ID" value="NZ_VNJI01000049.1"/>
</dbReference>
<dbReference type="EC" id="1.5.5.2" evidence="2"/>
<dbReference type="Proteomes" id="UP000317036">
    <property type="component" value="Unassembled WGS sequence"/>
</dbReference>
<evidence type="ECO:0000256" key="2">
    <source>
        <dbReference type="ARBA" id="ARBA00012695"/>
    </source>
</evidence>
<gene>
    <name evidence="12" type="ORF">FPZ49_27595</name>
</gene>
<dbReference type="InterPro" id="IPR029041">
    <property type="entry name" value="FAD-linked_oxidoreductase-like"/>
</dbReference>
<evidence type="ECO:0000256" key="10">
    <source>
        <dbReference type="PIRSR" id="PIRSR000196-2"/>
    </source>
</evidence>
<keyword evidence="7" id="KW-0642">Proline metabolism</keyword>
<feature type="domain" description="Proline dehydrogenase" evidence="11">
    <location>
        <begin position="48"/>
        <end position="301"/>
    </location>
</feature>
<protein>
    <recommendedName>
        <fullName evidence="2">proline dehydrogenase</fullName>
        <ecNumber evidence="2">1.5.5.2</ecNumber>
    </recommendedName>
</protein>
<dbReference type="EMBL" id="VNJI01000049">
    <property type="protein sequence ID" value="TVY06726.1"/>
    <property type="molecule type" value="Genomic_DNA"/>
</dbReference>
<evidence type="ECO:0000256" key="4">
    <source>
        <dbReference type="ARBA" id="ARBA00022741"/>
    </source>
</evidence>
<evidence type="ECO:0000256" key="9">
    <source>
        <dbReference type="PIRSR" id="PIRSR000196-1"/>
    </source>
</evidence>
<feature type="binding site" evidence="9">
    <location>
        <position position="290"/>
    </location>
    <ligand>
        <name>substrate</name>
    </ligand>
</feature>
<evidence type="ECO:0000313" key="12">
    <source>
        <dbReference type="EMBL" id="TVY06726.1"/>
    </source>
</evidence>
<dbReference type="GO" id="GO:0000166">
    <property type="term" value="F:nucleotide binding"/>
    <property type="evidence" value="ECO:0007669"/>
    <property type="project" value="UniProtKB-KW"/>
</dbReference>
<keyword evidence="6" id="KW-0560">Oxidoreductase</keyword>
<name>A0A559K3P0_9BACL</name>
<comment type="catalytic activity">
    <reaction evidence="8">
        <text>L-proline + a quinone = (S)-1-pyrroline-5-carboxylate + a quinol + H(+)</text>
        <dbReference type="Rhea" id="RHEA:23784"/>
        <dbReference type="ChEBI" id="CHEBI:15378"/>
        <dbReference type="ChEBI" id="CHEBI:17388"/>
        <dbReference type="ChEBI" id="CHEBI:24646"/>
        <dbReference type="ChEBI" id="CHEBI:60039"/>
        <dbReference type="ChEBI" id="CHEBI:132124"/>
        <dbReference type="EC" id="1.5.5.2"/>
    </reaction>
</comment>
<dbReference type="Gene3D" id="3.20.20.220">
    <property type="match status" value="1"/>
</dbReference>
<proteinExistence type="predicted"/>
<feature type="binding site" evidence="10">
    <location>
        <position position="165"/>
    </location>
    <ligand>
        <name>FAD</name>
        <dbReference type="ChEBI" id="CHEBI:57692"/>
    </ligand>
</feature>
<evidence type="ECO:0000256" key="7">
    <source>
        <dbReference type="ARBA" id="ARBA00023062"/>
    </source>
</evidence>
<dbReference type="UniPathway" id="UPA00261">
    <property type="reaction ID" value="UER00373"/>
</dbReference>
<organism evidence="12 13">
    <name type="scientific">Paenibacillus cremeus</name>
    <dbReference type="NCBI Taxonomy" id="2163881"/>
    <lineage>
        <taxon>Bacteria</taxon>
        <taxon>Bacillati</taxon>
        <taxon>Bacillota</taxon>
        <taxon>Bacilli</taxon>
        <taxon>Bacillales</taxon>
        <taxon>Paenibacillaceae</taxon>
        <taxon>Paenibacillus</taxon>
    </lineage>
</organism>
<feature type="binding site" evidence="10">
    <location>
        <position position="136"/>
    </location>
    <ligand>
        <name>FAD</name>
        <dbReference type="ChEBI" id="CHEBI:57692"/>
    </ligand>
</feature>
<dbReference type="GO" id="GO:0010133">
    <property type="term" value="P:L-proline catabolic process to L-glutamate"/>
    <property type="evidence" value="ECO:0007669"/>
    <property type="project" value="UniProtKB-UniPathway"/>
</dbReference>
<feature type="binding site" evidence="10">
    <location>
        <begin position="228"/>
        <end position="229"/>
    </location>
    <ligand>
        <name>FAD</name>
        <dbReference type="ChEBI" id="CHEBI:57692"/>
    </ligand>
</feature>
<comment type="cofactor">
    <cofactor evidence="10">
        <name>FAD</name>
        <dbReference type="ChEBI" id="CHEBI:57692"/>
    </cofactor>
    <text evidence="10">Binds 1 FAD per subunit.</text>
</comment>
<evidence type="ECO:0000256" key="8">
    <source>
        <dbReference type="ARBA" id="ARBA00048779"/>
    </source>
</evidence>
<dbReference type="SUPFAM" id="SSF51730">
    <property type="entry name" value="FAD-linked oxidoreductase"/>
    <property type="match status" value="1"/>
</dbReference>
<evidence type="ECO:0000313" key="13">
    <source>
        <dbReference type="Proteomes" id="UP000317036"/>
    </source>
</evidence>
<dbReference type="PIRSF" id="PIRSF000196">
    <property type="entry name" value="Pro_dehydrog"/>
    <property type="match status" value="1"/>
</dbReference>
<dbReference type="AlphaFoldDB" id="A0A559K3P0"/>
<dbReference type="GO" id="GO:0004657">
    <property type="term" value="F:proline dehydrogenase activity"/>
    <property type="evidence" value="ECO:0007669"/>
    <property type="project" value="UniProtKB-EC"/>
</dbReference>
<evidence type="ECO:0000259" key="11">
    <source>
        <dbReference type="Pfam" id="PF01619"/>
    </source>
</evidence>
<reference evidence="12 13" key="1">
    <citation type="submission" date="2019-07" db="EMBL/GenBank/DDBJ databases">
        <authorList>
            <person name="Kim J."/>
        </authorList>
    </citation>
    <scope>NUCLEOTIDE SEQUENCE [LARGE SCALE GENOMIC DNA]</scope>
    <source>
        <strain evidence="12 13">JC52</strain>
    </source>
</reference>
<feature type="binding site" evidence="10">
    <location>
        <position position="203"/>
    </location>
    <ligand>
        <name>FAD</name>
        <dbReference type="ChEBI" id="CHEBI:57692"/>
    </ligand>
</feature>
<dbReference type="InterPro" id="IPR008219">
    <property type="entry name" value="PRODH_bac_arc"/>
</dbReference>
<dbReference type="PANTHER" id="PTHR13914">
    <property type="entry name" value="PROLINE OXIDASE"/>
    <property type="match status" value="1"/>
</dbReference>
<comment type="caution">
    <text evidence="12">The sequence shown here is derived from an EMBL/GenBank/DDBJ whole genome shotgun (WGS) entry which is preliminary data.</text>
</comment>
<feature type="binding site" evidence="10">
    <location>
        <begin position="189"/>
        <end position="191"/>
    </location>
    <ligand>
        <name>FAD</name>
        <dbReference type="ChEBI" id="CHEBI:57692"/>
    </ligand>
</feature>
<dbReference type="InterPro" id="IPR015659">
    <property type="entry name" value="Proline_oxidase"/>
</dbReference>
<evidence type="ECO:0000256" key="1">
    <source>
        <dbReference type="ARBA" id="ARBA00004739"/>
    </source>
</evidence>